<evidence type="ECO:0000259" key="6">
    <source>
        <dbReference type="Pfam" id="PF12698"/>
    </source>
</evidence>
<feature type="transmembrane region" description="Helical" evidence="5">
    <location>
        <begin position="214"/>
        <end position="232"/>
    </location>
</feature>
<name>A0ABR5PT00_9LACO</name>
<keyword evidence="4 5" id="KW-0472">Membrane</keyword>
<proteinExistence type="predicted"/>
<keyword evidence="3 5" id="KW-1133">Transmembrane helix</keyword>
<feature type="transmembrane region" description="Helical" evidence="5">
    <location>
        <begin position="42"/>
        <end position="63"/>
    </location>
</feature>
<feature type="transmembrane region" description="Helical" evidence="5">
    <location>
        <begin position="6"/>
        <end position="30"/>
    </location>
</feature>
<dbReference type="InterPro" id="IPR013525">
    <property type="entry name" value="ABC2_TM"/>
</dbReference>
<reference evidence="7 8" key="1">
    <citation type="journal article" date="2015" name="Genome Announc.">
        <title>Expanding the biotechnology potential of lactobacilli through comparative genomics of 213 strains and associated genera.</title>
        <authorList>
            <person name="Sun Z."/>
            <person name="Harris H.M."/>
            <person name="McCann A."/>
            <person name="Guo C."/>
            <person name="Argimon S."/>
            <person name="Zhang W."/>
            <person name="Yang X."/>
            <person name="Jeffery I.B."/>
            <person name="Cooney J.C."/>
            <person name="Kagawa T.F."/>
            <person name="Liu W."/>
            <person name="Song Y."/>
            <person name="Salvetti E."/>
            <person name="Wrobel A."/>
            <person name="Rasinkangas P."/>
            <person name="Parkhill J."/>
            <person name="Rea M.C."/>
            <person name="O'Sullivan O."/>
            <person name="Ritari J."/>
            <person name="Douillard F.P."/>
            <person name="Paul Ross R."/>
            <person name="Yang R."/>
            <person name="Briner A.E."/>
            <person name="Felis G.E."/>
            <person name="de Vos W.M."/>
            <person name="Barrangou R."/>
            <person name="Klaenhammer T.R."/>
            <person name="Caufield P.W."/>
            <person name="Cui Y."/>
            <person name="Zhang H."/>
            <person name="O'Toole P.W."/>
        </authorList>
    </citation>
    <scope>NUCLEOTIDE SEQUENCE [LARGE SCALE GENOMIC DNA]</scope>
    <source>
        <strain evidence="7 8">DSM 6629</strain>
    </source>
</reference>
<comment type="caution">
    <text evidence="7">The sequence shown here is derived from an EMBL/GenBank/DDBJ whole genome shotgun (WGS) entry which is preliminary data.</text>
</comment>
<feature type="transmembrane region" description="Helical" evidence="5">
    <location>
        <begin position="83"/>
        <end position="107"/>
    </location>
</feature>
<comment type="subcellular location">
    <subcellularLocation>
        <location evidence="1">Membrane</location>
        <topology evidence="1">Multi-pass membrane protein</topology>
    </subcellularLocation>
</comment>
<evidence type="ECO:0000313" key="7">
    <source>
        <dbReference type="EMBL" id="KRM34675.1"/>
    </source>
</evidence>
<evidence type="ECO:0000256" key="2">
    <source>
        <dbReference type="ARBA" id="ARBA00022692"/>
    </source>
</evidence>
<dbReference type="Proteomes" id="UP000051735">
    <property type="component" value="Unassembled WGS sequence"/>
</dbReference>
<keyword evidence="8" id="KW-1185">Reference proteome</keyword>
<evidence type="ECO:0000256" key="4">
    <source>
        <dbReference type="ARBA" id="ARBA00023136"/>
    </source>
</evidence>
<gene>
    <name evidence="7" type="ORF">FC44_GL000994</name>
</gene>
<feature type="transmembrane region" description="Helical" evidence="5">
    <location>
        <begin position="119"/>
        <end position="146"/>
    </location>
</feature>
<keyword evidence="2 5" id="KW-0812">Transmembrane</keyword>
<feature type="domain" description="ABC-2 type transporter transmembrane" evidence="6">
    <location>
        <begin position="42"/>
        <end position="228"/>
    </location>
</feature>
<protein>
    <submittedName>
        <fullName evidence="7">ABC transporter permease</fullName>
    </submittedName>
</protein>
<sequence>MQFRVPIAVFFSLIFPIIMMVTMLISYGNFSIGNGLHFIDKYFLVSISIGILPLALISFPIWVSENIQSKVLERLQYLGVNTYKLMIADLLSYLILAILEIFFNILVARILFNLSIPNFQYVLAFFIQSIYCIFVLFVVGLSFAIIIPNTRVIMPLGMIIMFLTYMFIGVFVRFNELPKKIINISNYLPIKYMTNNFFSIWTGRQLWNGDFLKLNTLWMIITVILTLLVYKFKYRGVTK</sequence>
<evidence type="ECO:0000313" key="8">
    <source>
        <dbReference type="Proteomes" id="UP000051735"/>
    </source>
</evidence>
<organism evidence="7 8">
    <name type="scientific">Lactobacillus intestinalis DSM 6629</name>
    <dbReference type="NCBI Taxonomy" id="1423761"/>
    <lineage>
        <taxon>Bacteria</taxon>
        <taxon>Bacillati</taxon>
        <taxon>Bacillota</taxon>
        <taxon>Bacilli</taxon>
        <taxon>Lactobacillales</taxon>
        <taxon>Lactobacillaceae</taxon>
        <taxon>Lactobacillus</taxon>
    </lineage>
</organism>
<accession>A0ABR5PT00</accession>
<feature type="transmembrane region" description="Helical" evidence="5">
    <location>
        <begin position="152"/>
        <end position="172"/>
    </location>
</feature>
<evidence type="ECO:0000256" key="1">
    <source>
        <dbReference type="ARBA" id="ARBA00004141"/>
    </source>
</evidence>
<dbReference type="Pfam" id="PF12698">
    <property type="entry name" value="ABC2_membrane_3"/>
    <property type="match status" value="1"/>
</dbReference>
<dbReference type="EMBL" id="AZGN01000002">
    <property type="protein sequence ID" value="KRM34675.1"/>
    <property type="molecule type" value="Genomic_DNA"/>
</dbReference>
<evidence type="ECO:0000256" key="3">
    <source>
        <dbReference type="ARBA" id="ARBA00022989"/>
    </source>
</evidence>
<dbReference type="RefSeq" id="WP_201779821.1">
    <property type="nucleotide sequence ID" value="NZ_AZGN01000002.1"/>
</dbReference>
<evidence type="ECO:0000256" key="5">
    <source>
        <dbReference type="SAM" id="Phobius"/>
    </source>
</evidence>